<accession>A0AAD8BP15</accession>
<dbReference type="AlphaFoldDB" id="A0AAD8BP15"/>
<feature type="non-terminal residue" evidence="1">
    <location>
        <position position="51"/>
    </location>
</feature>
<reference evidence="1" key="1">
    <citation type="journal article" date="2023" name="PLoS Negl. Trop. Dis.">
        <title>A genome sequence for Biomphalaria pfeifferi, the major vector snail for the human-infecting parasite Schistosoma mansoni.</title>
        <authorList>
            <person name="Bu L."/>
            <person name="Lu L."/>
            <person name="Laidemitt M.R."/>
            <person name="Zhang S.M."/>
            <person name="Mutuku M."/>
            <person name="Mkoji G."/>
            <person name="Steinauer M."/>
            <person name="Loker E.S."/>
        </authorList>
    </citation>
    <scope>NUCLEOTIDE SEQUENCE</scope>
    <source>
        <strain evidence="1">KasaAsao</strain>
    </source>
</reference>
<evidence type="ECO:0000313" key="2">
    <source>
        <dbReference type="Proteomes" id="UP001233172"/>
    </source>
</evidence>
<protein>
    <submittedName>
        <fullName evidence="1">Uncharacterized protein</fullName>
    </submittedName>
</protein>
<name>A0AAD8BP15_BIOPF</name>
<proteinExistence type="predicted"/>
<dbReference type="Proteomes" id="UP001233172">
    <property type="component" value="Unassembled WGS sequence"/>
</dbReference>
<comment type="caution">
    <text evidence="1">The sequence shown here is derived from an EMBL/GenBank/DDBJ whole genome shotgun (WGS) entry which is preliminary data.</text>
</comment>
<sequence length="51" mass="5444">MTTTLNKTDRDGYPNHYSTKAAAVQAGTMETLVMVALSVCPGQRNLVSSLT</sequence>
<dbReference type="EMBL" id="JASAOG010000050">
    <property type="protein sequence ID" value="KAK0058090.1"/>
    <property type="molecule type" value="Genomic_DNA"/>
</dbReference>
<organism evidence="1 2">
    <name type="scientific">Biomphalaria pfeifferi</name>
    <name type="common">Bloodfluke planorb</name>
    <name type="synonym">Freshwater snail</name>
    <dbReference type="NCBI Taxonomy" id="112525"/>
    <lineage>
        <taxon>Eukaryota</taxon>
        <taxon>Metazoa</taxon>
        <taxon>Spiralia</taxon>
        <taxon>Lophotrochozoa</taxon>
        <taxon>Mollusca</taxon>
        <taxon>Gastropoda</taxon>
        <taxon>Heterobranchia</taxon>
        <taxon>Euthyneura</taxon>
        <taxon>Panpulmonata</taxon>
        <taxon>Hygrophila</taxon>
        <taxon>Lymnaeoidea</taxon>
        <taxon>Planorbidae</taxon>
        <taxon>Biomphalaria</taxon>
    </lineage>
</organism>
<evidence type="ECO:0000313" key="1">
    <source>
        <dbReference type="EMBL" id="KAK0058090.1"/>
    </source>
</evidence>
<keyword evidence="2" id="KW-1185">Reference proteome</keyword>
<reference evidence="1" key="2">
    <citation type="submission" date="2023-04" db="EMBL/GenBank/DDBJ databases">
        <authorList>
            <person name="Bu L."/>
            <person name="Lu L."/>
            <person name="Laidemitt M.R."/>
            <person name="Zhang S.M."/>
            <person name="Mutuku M."/>
            <person name="Mkoji G."/>
            <person name="Steinauer M."/>
            <person name="Loker E.S."/>
        </authorList>
    </citation>
    <scope>NUCLEOTIDE SEQUENCE</scope>
    <source>
        <strain evidence="1">KasaAsao</strain>
        <tissue evidence="1">Whole Snail</tissue>
    </source>
</reference>
<gene>
    <name evidence="1" type="ORF">Bpfe_012414</name>
</gene>